<evidence type="ECO:0000256" key="7">
    <source>
        <dbReference type="ARBA" id="ARBA00023157"/>
    </source>
</evidence>
<dbReference type="InterPro" id="IPR021930">
    <property type="entry name" value="Heparan_SO4_deacetylase_dom"/>
</dbReference>
<dbReference type="InterPro" id="IPR027417">
    <property type="entry name" value="P-loop_NTPase"/>
</dbReference>
<dbReference type="PANTHER" id="PTHR10605">
    <property type="entry name" value="HEPARAN SULFATE SULFOTRANSFERASE"/>
    <property type="match status" value="1"/>
</dbReference>
<dbReference type="GO" id="GO:0015016">
    <property type="term" value="F:heparan sulfate N-sulfotransferase activity"/>
    <property type="evidence" value="ECO:0007669"/>
    <property type="project" value="UniProtKB-EC"/>
</dbReference>
<keyword evidence="5" id="KW-0808">Transferase</keyword>
<dbReference type="GO" id="GO:0016787">
    <property type="term" value="F:hydrolase activity"/>
    <property type="evidence" value="ECO:0007669"/>
    <property type="project" value="UniProtKB-KW"/>
</dbReference>
<name>A0A0R3QDJ6_9BILA</name>
<feature type="domain" description="Heparan sulphate-N-deacetylase deacetylase" evidence="12">
    <location>
        <begin position="1"/>
        <end position="73"/>
    </location>
</feature>
<dbReference type="EC" id="2.8.2.8" evidence="4"/>
<keyword evidence="9" id="KW-0511">Multifunctional enzyme</keyword>
<dbReference type="InterPro" id="IPR037359">
    <property type="entry name" value="NST/OST"/>
</dbReference>
<dbReference type="GO" id="GO:0030210">
    <property type="term" value="P:heparin proteoglycan biosynthetic process"/>
    <property type="evidence" value="ECO:0007669"/>
    <property type="project" value="UniProtKB-UniPathway"/>
</dbReference>
<evidence type="ECO:0000256" key="9">
    <source>
        <dbReference type="ARBA" id="ARBA00023268"/>
    </source>
</evidence>
<protein>
    <recommendedName>
        <fullName evidence="4">[heparan sulfate]-glucosamine N-sulfotransferase</fullName>
        <ecNumber evidence="4">2.8.2.8</ecNumber>
    </recommendedName>
</protein>
<evidence type="ECO:0000256" key="4">
    <source>
        <dbReference type="ARBA" id="ARBA00012979"/>
    </source>
</evidence>
<comment type="pathway">
    <text evidence="1">Glycan metabolism; heparin biosynthesis.</text>
</comment>
<dbReference type="GO" id="GO:0000139">
    <property type="term" value="C:Golgi membrane"/>
    <property type="evidence" value="ECO:0007669"/>
    <property type="project" value="UniProtKB-SubCell"/>
</dbReference>
<dbReference type="WBParaSite" id="BTMF_0000443201-mRNA-1">
    <property type="protein sequence ID" value="BTMF_0000443201-mRNA-1"/>
    <property type="gene ID" value="BTMF_0000443201"/>
</dbReference>
<keyword evidence="8" id="KW-0325">Glycoprotein</keyword>
<dbReference type="Pfam" id="PF12062">
    <property type="entry name" value="HSNSD-CE"/>
    <property type="match status" value="1"/>
</dbReference>
<dbReference type="InterPro" id="IPR000863">
    <property type="entry name" value="Sulfotransferase_dom"/>
</dbReference>
<dbReference type="Pfam" id="PF00685">
    <property type="entry name" value="Sulfotransfer_1"/>
    <property type="match status" value="1"/>
</dbReference>
<accession>A0A0R3QDJ6</accession>
<dbReference type="STRING" id="42155.A0A0R3QDJ6"/>
<feature type="domain" description="Sulfotransferase" evidence="11">
    <location>
        <begin position="172"/>
        <end position="236"/>
    </location>
</feature>
<dbReference type="GO" id="GO:0019213">
    <property type="term" value="F:deacetylase activity"/>
    <property type="evidence" value="ECO:0007669"/>
    <property type="project" value="TreeGrafter"/>
</dbReference>
<dbReference type="SUPFAM" id="SSF52540">
    <property type="entry name" value="P-loop containing nucleoside triphosphate hydrolases"/>
    <property type="match status" value="1"/>
</dbReference>
<evidence type="ECO:0000256" key="5">
    <source>
        <dbReference type="ARBA" id="ARBA00022679"/>
    </source>
</evidence>
<dbReference type="PANTHER" id="PTHR10605:SF56">
    <property type="entry name" value="BIFUNCTIONAL HEPARAN SULFATE N-DEACETYLASE_N-SULFOTRANSFERASE"/>
    <property type="match status" value="1"/>
</dbReference>
<reference evidence="13" key="1">
    <citation type="submission" date="2017-02" db="UniProtKB">
        <authorList>
            <consortium name="WormBaseParasite"/>
        </authorList>
    </citation>
    <scope>IDENTIFICATION</scope>
</reference>
<evidence type="ECO:0000256" key="2">
    <source>
        <dbReference type="ARBA" id="ARBA00005093"/>
    </source>
</evidence>
<comment type="similarity">
    <text evidence="3">Belongs to the sulfotransferase 1 family. NDST subfamily.</text>
</comment>
<comment type="pathway">
    <text evidence="2">Glycan metabolism; heparan sulfate biosynthesis.</text>
</comment>
<evidence type="ECO:0000259" key="11">
    <source>
        <dbReference type="Pfam" id="PF00685"/>
    </source>
</evidence>
<evidence type="ECO:0000256" key="10">
    <source>
        <dbReference type="PIRSR" id="PIRSR637359-1"/>
    </source>
</evidence>
<dbReference type="GO" id="GO:0015012">
    <property type="term" value="P:heparan sulfate proteoglycan biosynthetic process"/>
    <property type="evidence" value="ECO:0007669"/>
    <property type="project" value="UniProtKB-UniPathway"/>
</dbReference>
<organism evidence="13">
    <name type="scientific">Brugia timori</name>
    <dbReference type="NCBI Taxonomy" id="42155"/>
    <lineage>
        <taxon>Eukaryota</taxon>
        <taxon>Metazoa</taxon>
        <taxon>Ecdysozoa</taxon>
        <taxon>Nematoda</taxon>
        <taxon>Chromadorea</taxon>
        <taxon>Rhabditida</taxon>
        <taxon>Spirurina</taxon>
        <taxon>Spiruromorpha</taxon>
        <taxon>Filarioidea</taxon>
        <taxon>Onchocercidae</taxon>
        <taxon>Brugia</taxon>
    </lineage>
</organism>
<keyword evidence="6" id="KW-0378">Hydrolase</keyword>
<sequence>LYNSWQLIWNITVTSTEEYPHFRPASARRGFVHRNISVLPRQTCGLYTHTQFFHSYPDGFTKLLSNIEGGDLFFTIVINPVRIIIGFSIFMTHQQNYANDRLGIFSFERVINFIKCWTNLRLRWVEPARMASAYFARYAAEKVPVWSNPCDDPRHAKILPQPFNCSEMPLPNMLVVGPQKTGSTALATFLNLHPNFSSNDPVPSSFEELQFFGGPNYARGLHWYMDQFRSKIDHLIVFEKSATYFDNPDAPRTSFALLPKAKIVVGY</sequence>
<evidence type="ECO:0000256" key="8">
    <source>
        <dbReference type="ARBA" id="ARBA00023180"/>
    </source>
</evidence>
<proteinExistence type="inferred from homology"/>
<evidence type="ECO:0000256" key="3">
    <source>
        <dbReference type="ARBA" id="ARBA00010420"/>
    </source>
</evidence>
<dbReference type="Gene3D" id="3.40.50.300">
    <property type="entry name" value="P-loop containing nucleotide triphosphate hydrolases"/>
    <property type="match status" value="1"/>
</dbReference>
<dbReference type="UniPathway" id="UPA00756"/>
<dbReference type="UniPathway" id="UPA00862"/>
<evidence type="ECO:0000313" key="13">
    <source>
        <dbReference type="WBParaSite" id="BTMF_0000443201-mRNA-1"/>
    </source>
</evidence>
<evidence type="ECO:0000259" key="12">
    <source>
        <dbReference type="Pfam" id="PF12062"/>
    </source>
</evidence>
<dbReference type="AlphaFoldDB" id="A0A0R3QDJ6"/>
<keyword evidence="7" id="KW-1015">Disulfide bond</keyword>
<evidence type="ECO:0000256" key="6">
    <source>
        <dbReference type="ARBA" id="ARBA00022801"/>
    </source>
</evidence>
<feature type="active site" description="For sulfotransferase activity" evidence="10">
    <location>
        <position position="180"/>
    </location>
</feature>
<evidence type="ECO:0000256" key="1">
    <source>
        <dbReference type="ARBA" id="ARBA00004841"/>
    </source>
</evidence>